<evidence type="ECO:0000313" key="4">
    <source>
        <dbReference type="Proteomes" id="UP000789508"/>
    </source>
</evidence>
<comment type="caution">
    <text evidence="3">The sequence shown here is derived from an EMBL/GenBank/DDBJ whole genome shotgun (WGS) entry which is preliminary data.</text>
</comment>
<keyword evidence="4" id="KW-1185">Reference proteome</keyword>
<protein>
    <submittedName>
        <fullName evidence="3">3193_t:CDS:1</fullName>
    </submittedName>
</protein>
<dbReference type="AlphaFoldDB" id="A0A9N8VXX8"/>
<sequence>MNFDIGTLNNMIRENLKAKYYPANWNKDKNEILEQQLEEQVKQLITSNSVNRPSSASTISEPKQTKENYNDETRGEPRLFNSSARWHLNYIQTPKTEKNKGDCANCHILSREIKDIRQELVELKARVRQLEISLEVNVDDFGRVIEKEREGQPEPEKQLNITERSMPTLRIL</sequence>
<evidence type="ECO:0000313" key="3">
    <source>
        <dbReference type="EMBL" id="CAG8464899.1"/>
    </source>
</evidence>
<reference evidence="3" key="1">
    <citation type="submission" date="2021-06" db="EMBL/GenBank/DDBJ databases">
        <authorList>
            <person name="Kallberg Y."/>
            <person name="Tangrot J."/>
            <person name="Rosling A."/>
        </authorList>
    </citation>
    <scope>NUCLEOTIDE SEQUENCE</scope>
    <source>
        <strain evidence="3">FL130A</strain>
    </source>
</reference>
<proteinExistence type="predicted"/>
<evidence type="ECO:0000256" key="2">
    <source>
        <dbReference type="SAM" id="MobiDB-lite"/>
    </source>
</evidence>
<dbReference type="EMBL" id="CAJVPS010000205">
    <property type="protein sequence ID" value="CAG8464899.1"/>
    <property type="molecule type" value="Genomic_DNA"/>
</dbReference>
<dbReference type="Proteomes" id="UP000789508">
    <property type="component" value="Unassembled WGS sequence"/>
</dbReference>
<name>A0A9N8VXX8_9GLOM</name>
<gene>
    <name evidence="3" type="ORF">ALEPTO_LOCUS1726</name>
</gene>
<feature type="region of interest" description="Disordered" evidence="2">
    <location>
        <begin position="45"/>
        <end position="77"/>
    </location>
</feature>
<feature type="compositionally biased region" description="Polar residues" evidence="2">
    <location>
        <begin position="45"/>
        <end position="62"/>
    </location>
</feature>
<feature type="coiled-coil region" evidence="1">
    <location>
        <begin position="106"/>
        <end position="133"/>
    </location>
</feature>
<accession>A0A9N8VXX8</accession>
<evidence type="ECO:0000256" key="1">
    <source>
        <dbReference type="SAM" id="Coils"/>
    </source>
</evidence>
<feature type="compositionally biased region" description="Basic and acidic residues" evidence="2">
    <location>
        <begin position="63"/>
        <end position="77"/>
    </location>
</feature>
<organism evidence="3 4">
    <name type="scientific">Ambispora leptoticha</name>
    <dbReference type="NCBI Taxonomy" id="144679"/>
    <lineage>
        <taxon>Eukaryota</taxon>
        <taxon>Fungi</taxon>
        <taxon>Fungi incertae sedis</taxon>
        <taxon>Mucoromycota</taxon>
        <taxon>Glomeromycotina</taxon>
        <taxon>Glomeromycetes</taxon>
        <taxon>Archaeosporales</taxon>
        <taxon>Ambisporaceae</taxon>
        <taxon>Ambispora</taxon>
    </lineage>
</organism>
<keyword evidence="1" id="KW-0175">Coiled coil</keyword>